<dbReference type="PROSITE" id="PS50005">
    <property type="entry name" value="TPR"/>
    <property type="match status" value="1"/>
</dbReference>
<protein>
    <submittedName>
        <fullName evidence="5">Peptidase C39-like protein</fullName>
    </submittedName>
</protein>
<dbReference type="Gene3D" id="1.25.40.10">
    <property type="entry name" value="Tetratricopeptide repeat domain"/>
    <property type="match status" value="6"/>
</dbReference>
<dbReference type="InterPro" id="IPR011990">
    <property type="entry name" value="TPR-like_helical_dom_sf"/>
</dbReference>
<organism evidence="5 6">
    <name type="scientific">Desulfobotulus alkaliphilus</name>
    <dbReference type="NCBI Taxonomy" id="622671"/>
    <lineage>
        <taxon>Bacteria</taxon>
        <taxon>Pseudomonadati</taxon>
        <taxon>Thermodesulfobacteriota</taxon>
        <taxon>Desulfobacteria</taxon>
        <taxon>Desulfobacterales</taxon>
        <taxon>Desulfobacteraceae</taxon>
        <taxon>Desulfobotulus</taxon>
    </lineage>
</organism>
<accession>A0A562R6X0</accession>
<gene>
    <name evidence="5" type="ORF">LZ24_03122</name>
</gene>
<evidence type="ECO:0000256" key="3">
    <source>
        <dbReference type="PROSITE-ProRule" id="PRU00339"/>
    </source>
</evidence>
<dbReference type="SMART" id="SM00386">
    <property type="entry name" value="HAT"/>
    <property type="match status" value="4"/>
</dbReference>
<dbReference type="InterPro" id="IPR019734">
    <property type="entry name" value="TPR_rpt"/>
</dbReference>
<dbReference type="RefSeq" id="WP_144686609.1">
    <property type="nucleotide sequence ID" value="NZ_VLLC01000041.1"/>
</dbReference>
<dbReference type="SMART" id="SM00028">
    <property type="entry name" value="TPR"/>
    <property type="match status" value="6"/>
</dbReference>
<dbReference type="InterPro" id="IPR003107">
    <property type="entry name" value="HAT"/>
</dbReference>
<evidence type="ECO:0000256" key="1">
    <source>
        <dbReference type="ARBA" id="ARBA00022737"/>
    </source>
</evidence>
<comment type="caution">
    <text evidence="5">The sequence shown here is derived from an EMBL/GenBank/DDBJ whole genome shotgun (WGS) entry which is preliminary data.</text>
</comment>
<dbReference type="OrthoDB" id="220004at2"/>
<evidence type="ECO:0000256" key="2">
    <source>
        <dbReference type="ARBA" id="ARBA00022803"/>
    </source>
</evidence>
<dbReference type="PANTHER" id="PTHR45586">
    <property type="entry name" value="TPR REPEAT-CONTAINING PROTEIN PA4667"/>
    <property type="match status" value="1"/>
</dbReference>
<reference evidence="5 6" key="1">
    <citation type="submission" date="2019-07" db="EMBL/GenBank/DDBJ databases">
        <title>Genome sequencing of 100 strains of the haloalkaliphilic chemolithoautotrophic sulfur-oxidizing bacterium Thioalkalivibrio.</title>
        <authorList>
            <person name="Muyzer G."/>
        </authorList>
    </citation>
    <scope>NUCLEOTIDE SEQUENCE [LARGE SCALE GENOMIC DNA]</scope>
    <source>
        <strain evidence="5 6">ASO4-4</strain>
    </source>
</reference>
<feature type="domain" description="Peptidase C39-like" evidence="4">
    <location>
        <begin position="315"/>
        <end position="419"/>
    </location>
</feature>
<dbReference type="InterPro" id="IPR039564">
    <property type="entry name" value="Peptidase_C39-like"/>
</dbReference>
<dbReference type="Pfam" id="PF13529">
    <property type="entry name" value="Peptidase_C39_2"/>
    <property type="match status" value="1"/>
</dbReference>
<dbReference type="PANTHER" id="PTHR45586:SF1">
    <property type="entry name" value="LIPOPOLYSACCHARIDE ASSEMBLY PROTEIN B"/>
    <property type="match status" value="1"/>
</dbReference>
<name>A0A562R6X0_9BACT</name>
<proteinExistence type="predicted"/>
<evidence type="ECO:0000259" key="4">
    <source>
        <dbReference type="Pfam" id="PF13529"/>
    </source>
</evidence>
<dbReference type="Proteomes" id="UP000318307">
    <property type="component" value="Unassembled WGS sequence"/>
</dbReference>
<keyword evidence="2 3" id="KW-0802">TPR repeat</keyword>
<dbReference type="Gene3D" id="3.90.70.10">
    <property type="entry name" value="Cysteine proteinases"/>
    <property type="match status" value="1"/>
</dbReference>
<feature type="repeat" description="TPR" evidence="3">
    <location>
        <begin position="614"/>
        <end position="647"/>
    </location>
</feature>
<evidence type="ECO:0000313" key="6">
    <source>
        <dbReference type="Proteomes" id="UP000318307"/>
    </source>
</evidence>
<keyword evidence="6" id="KW-1185">Reference proteome</keyword>
<dbReference type="GO" id="GO:0006396">
    <property type="term" value="P:RNA processing"/>
    <property type="evidence" value="ECO:0007669"/>
    <property type="project" value="InterPro"/>
</dbReference>
<sequence>MSYDFLAKLDQVEDLYNKNLYLDAYALVRDEIHEPEKHKGLSVRHMMLLGRLAGQLGSTTLLETFYGLAYEQYPGYPLVLLYGNKKTDNMLSQLKILEEFSHDSLERQDDKAIWYSWMARIYARARDFDRAETCLKTAFEQEQEKSRVMACEAEVWLLADQLDRAFDSIRKSWEISPGHPQTAALLGHIYSRKGLAEKAVRQIMSVAVLGQSYETLMAGLRYLCVWTERLPEEERYTMLSKAIVSLKELERLAPLADDKLKNDFAMVRINIAWLLNDRAAMQAEKEAVQHPFYEAVLTNYEQNPKSINVTVPYAPVFQTHNTCLPASVASILAGLGLNIDMDTLSQNITFHGTAIWHIRDWLEARGVAVKPFIAEESIIRSLLESGIPFIFTRRKMDSGHTMVAVGLDTSADVLILHDPGQIHLERMLIRDIALHEAPFGPECIAMVPEGRKAELSQIPLEAWGPFSVFLDYYKAAETDGIKAAGLVLKTMQMQFPEHPLSLRLESIHLGNTGQPGRAIEIQKKILSEWPDCELIKNDLLRNFNRTGNASGQITILKDLVLLKKTETPHTTEKRHYTPSEYVTWYSDLVRLSKKSHEKTKLLIMESLSREPFHADSYYLLGDVEWRMGNYAQSLLPYYCATYLEPDNNHYARTYCDALAKNGSRDTGLVYLRKRAEKASSLGHERVYSTLVEALEDYGYPDRAVEELEIACQKNPDNPHLHSFAARFWSRMGLWERAEEALQAVKQTGNITLFYTTAMDCWQKNGDWVTALDISEKLMDEEPDNLENLRNHLFITSQIQGRKSTLVLAEKRMQEHPDNDYIENIYYEWLAALDRRTEQTALLRSRIRRNPYDAWAHRELAFCLLNEPEIRHAEEKGKAIQEELDRIVAQCRELSPDHPVFSMILAEIKALEQDYEGAVDQALSALELETEYMWASRRIWDWSRNFSDKKQKDIFYLLEKHLFRCSGFLVAAREILFMHASRFGAEATHPIVDRWLEKFPDDPEVVKAKADLLLEYGKGRKDAERAVAMLEEGIHRFPSHFDLQLSLAHAYRVLLDEEKWFSVADRILRSFPLNASVRADMAFYWRKQGEDEKACAILSDGIKTSPLDENLRYEYCLLLLRMGRKDEALDSVKQCMDILSENLNLRNRLIDMLFDYGHDELAVDLAKKGLKAYPEGAVSWEIYGASLWRSRHLSDMEEVETCYRASLRYNPGYWKAADSLAKLLATQHRFSEARNLLEDQKMIQSTHKDIEVRSAWLTRRSGQKEEAKESLCEFLRHCPLHQWGWRTLLEWIREDEDWSLAGAILQDDHSVMMDCPDFAGDRLAILEEAGILEPDMDNDWLKILNRFPQNKHLHSQRFDLLMGRQDFDSAGKILEKMLIFNRDSPYVQARAAAFYLEQSKVSKAFEVVRDLWHYSTGACDWCHKYIWDAFKKHNLMKDLIRYALAEWKKASPLPTEIFRLALLNLNILYEPASGQNSSYLPQVVYLQALLEKSLSRDTENGLYTSIILDTLNTLGEKSIVLDCAEKNKILCHQHTDIWQVVGHAILDSESLYSNDRARRWFASWKSHKACQLFAVSNYVIAIERSVFLSPVSKLRLIRNNGIASIRMLPHDHTLKFMAAKTAEAFLRLGEKDNFIHHMDQYAHLLRDKVSDYWMPDEAKSLPETLFSFRDLLLGGNEEEIQNVMEGSFLKNPDRFCLPWVKGTLIRLIKKSFSFKTTMKYYWRIPGSGRIPT</sequence>
<dbReference type="SUPFAM" id="SSF48452">
    <property type="entry name" value="TPR-like"/>
    <property type="match status" value="4"/>
</dbReference>
<keyword evidence="1" id="KW-0677">Repeat</keyword>
<dbReference type="EMBL" id="VLLC01000041">
    <property type="protein sequence ID" value="TWI64785.1"/>
    <property type="molecule type" value="Genomic_DNA"/>
</dbReference>
<evidence type="ECO:0000313" key="5">
    <source>
        <dbReference type="EMBL" id="TWI64785.1"/>
    </source>
</evidence>
<dbReference type="InterPro" id="IPR051012">
    <property type="entry name" value="CellSynth/LPSAsmb/PSIAsmb"/>
</dbReference>